<protein>
    <recommendedName>
        <fullName evidence="8">Peptidase C1A papain C-terminal domain-containing protein</fullName>
    </recommendedName>
</protein>
<evidence type="ECO:0000313" key="9">
    <source>
        <dbReference type="EMBL" id="PAV79910.1"/>
    </source>
</evidence>
<comment type="caution">
    <text evidence="9">The sequence shown here is derived from an EMBL/GenBank/DDBJ whole genome shotgun (WGS) entry which is preliminary data.</text>
</comment>
<feature type="domain" description="Peptidase C1A papain C-terminal" evidence="8">
    <location>
        <begin position="1"/>
        <end position="202"/>
    </location>
</feature>
<evidence type="ECO:0000256" key="6">
    <source>
        <dbReference type="ARBA" id="ARBA00023145"/>
    </source>
</evidence>
<dbReference type="SMART" id="SM00645">
    <property type="entry name" value="Pept_C1"/>
    <property type="match status" value="2"/>
</dbReference>
<dbReference type="InterPro" id="IPR000668">
    <property type="entry name" value="Peptidase_C1A_C"/>
</dbReference>
<dbReference type="InterPro" id="IPR025660">
    <property type="entry name" value="Pept_his_AS"/>
</dbReference>
<accession>A0A2A2L177</accession>
<dbReference type="STRING" id="2018661.A0A2A2L177"/>
<gene>
    <name evidence="9" type="ORF">WR25_23887</name>
</gene>
<keyword evidence="3" id="KW-0732">Signal</keyword>
<dbReference type="PANTHER" id="PTHR12411">
    <property type="entry name" value="CYSTEINE PROTEASE FAMILY C1-RELATED"/>
    <property type="match status" value="1"/>
</dbReference>
<keyword evidence="4" id="KW-0378">Hydrolase</keyword>
<evidence type="ECO:0000256" key="2">
    <source>
        <dbReference type="ARBA" id="ARBA00022670"/>
    </source>
</evidence>
<dbReference type="PRINTS" id="PR00705">
    <property type="entry name" value="PAPAIN"/>
</dbReference>
<evidence type="ECO:0000256" key="7">
    <source>
        <dbReference type="ARBA" id="ARBA00023157"/>
    </source>
</evidence>
<reference evidence="9 10" key="1">
    <citation type="journal article" date="2017" name="Curr. Biol.">
        <title>Genome architecture and evolution of a unichromosomal asexual nematode.</title>
        <authorList>
            <person name="Fradin H."/>
            <person name="Zegar C."/>
            <person name="Gutwein M."/>
            <person name="Lucas J."/>
            <person name="Kovtun M."/>
            <person name="Corcoran D."/>
            <person name="Baugh L.R."/>
            <person name="Kiontke K."/>
            <person name="Gunsalus K."/>
            <person name="Fitch D.H."/>
            <person name="Piano F."/>
        </authorList>
    </citation>
    <scope>NUCLEOTIDE SEQUENCE [LARGE SCALE GENOMIC DNA]</scope>
    <source>
        <strain evidence="9">PF1309</strain>
    </source>
</reference>
<proteinExistence type="inferred from homology"/>
<sequence>MSSAEVMSDRLCIFSNGQIQVQISAVDILSCCGLICNENCIGGYPIEAFKNWISKGYVTGGDYNSGEGCKPYPWAECEHHYHNETHYKNCPLIPTHLEPKCVHECEAGQSAYAVSKQVADIQKELMTNGPIVLAYNIYEDFEHYVGGIYVHQGGRLMGGHAVKLVGWGTENGTPFWRIANSWNTDWKVVLLCLVAACSALVLPQHRKISPELQKLTGLDLVDYINNNQKLWTAKLSAKFAHMTEAGKKRLINGVKMIEVPPTDREINEMTHPEISDDTIPDTFDAIQQWANCPSIAHIRDQSACGSCWAISGAEAMSDRICIATNGATQVSISADDIMACCGFMCGDGCNGGYPIEAWRTWVSRGYVTGGDYGSNQGCKPYPFAQCEHHTNGTHYKPCPSDIYPTDKCSTQCEDGYPKSYNDDKWFGKSAYAVSKKVAEIQKELMTNGPIELAYSVYEDFEHYTGGIYTHTAGSYLGGHAVKLVGWGTENGTPFWRIANSWNTDWGENGYFRIIRGVNECGIESGAVAGLPKV</sequence>
<evidence type="ECO:0000259" key="8">
    <source>
        <dbReference type="SMART" id="SM00645"/>
    </source>
</evidence>
<dbReference type="InterPro" id="IPR013128">
    <property type="entry name" value="Peptidase_C1A"/>
</dbReference>
<dbReference type="Proteomes" id="UP000218231">
    <property type="component" value="Unassembled WGS sequence"/>
</dbReference>
<dbReference type="InterPro" id="IPR000169">
    <property type="entry name" value="Pept_cys_AS"/>
</dbReference>
<dbReference type="InterPro" id="IPR038765">
    <property type="entry name" value="Papain-like_cys_pep_sf"/>
</dbReference>
<feature type="domain" description="Peptidase C1A papain C-terminal" evidence="8">
    <location>
        <begin position="279"/>
        <end position="530"/>
    </location>
</feature>
<dbReference type="Gene3D" id="3.90.70.10">
    <property type="entry name" value="Cysteine proteinases"/>
    <property type="match status" value="2"/>
</dbReference>
<evidence type="ECO:0000256" key="5">
    <source>
        <dbReference type="ARBA" id="ARBA00022807"/>
    </source>
</evidence>
<dbReference type="PROSITE" id="PS00639">
    <property type="entry name" value="THIOL_PROTEASE_HIS"/>
    <property type="match status" value="2"/>
</dbReference>
<dbReference type="SUPFAM" id="SSF54001">
    <property type="entry name" value="Cysteine proteinases"/>
    <property type="match status" value="2"/>
</dbReference>
<dbReference type="Pfam" id="PF00112">
    <property type="entry name" value="Peptidase_C1"/>
    <property type="match status" value="2"/>
</dbReference>
<dbReference type="GO" id="GO:0008234">
    <property type="term" value="F:cysteine-type peptidase activity"/>
    <property type="evidence" value="ECO:0007669"/>
    <property type="project" value="UniProtKB-KW"/>
</dbReference>
<dbReference type="GO" id="GO:0006508">
    <property type="term" value="P:proteolysis"/>
    <property type="evidence" value="ECO:0007669"/>
    <property type="project" value="UniProtKB-KW"/>
</dbReference>
<organism evidence="9 10">
    <name type="scientific">Diploscapter pachys</name>
    <dbReference type="NCBI Taxonomy" id="2018661"/>
    <lineage>
        <taxon>Eukaryota</taxon>
        <taxon>Metazoa</taxon>
        <taxon>Ecdysozoa</taxon>
        <taxon>Nematoda</taxon>
        <taxon>Chromadorea</taxon>
        <taxon>Rhabditida</taxon>
        <taxon>Rhabditina</taxon>
        <taxon>Rhabditomorpha</taxon>
        <taxon>Rhabditoidea</taxon>
        <taxon>Rhabditidae</taxon>
        <taxon>Diploscapter</taxon>
    </lineage>
</organism>
<dbReference type="AlphaFoldDB" id="A0A2A2L177"/>
<keyword evidence="10" id="KW-1185">Reference proteome</keyword>
<keyword evidence="6" id="KW-0865">Zymogen</keyword>
<dbReference type="EMBL" id="LIAE01007350">
    <property type="protein sequence ID" value="PAV79910.1"/>
    <property type="molecule type" value="Genomic_DNA"/>
</dbReference>
<name>A0A2A2L177_9BILA</name>
<dbReference type="OrthoDB" id="10058785at2759"/>
<evidence type="ECO:0000256" key="3">
    <source>
        <dbReference type="ARBA" id="ARBA00022729"/>
    </source>
</evidence>
<evidence type="ECO:0000256" key="1">
    <source>
        <dbReference type="ARBA" id="ARBA00008455"/>
    </source>
</evidence>
<keyword evidence="2" id="KW-0645">Protease</keyword>
<keyword evidence="5" id="KW-0788">Thiol protease</keyword>
<comment type="similarity">
    <text evidence="1">Belongs to the peptidase C1 family.</text>
</comment>
<evidence type="ECO:0000256" key="4">
    <source>
        <dbReference type="ARBA" id="ARBA00022801"/>
    </source>
</evidence>
<keyword evidence="7" id="KW-1015">Disulfide bond</keyword>
<dbReference type="FunFam" id="3.90.70.10:FF:000031">
    <property type="entry name" value="Cathepsin B"/>
    <property type="match status" value="2"/>
</dbReference>
<dbReference type="CDD" id="cd02620">
    <property type="entry name" value="Peptidase_C1A_CathepsinB"/>
    <property type="match status" value="1"/>
</dbReference>
<evidence type="ECO:0000313" key="10">
    <source>
        <dbReference type="Proteomes" id="UP000218231"/>
    </source>
</evidence>
<dbReference type="PROSITE" id="PS00139">
    <property type="entry name" value="THIOL_PROTEASE_CYS"/>
    <property type="match status" value="1"/>
</dbReference>